<dbReference type="STRING" id="1182571.QR90_04425"/>
<dbReference type="AlphaFoldDB" id="A0A0A7KE94"/>
<feature type="region of interest" description="Disordered" evidence="1">
    <location>
        <begin position="77"/>
        <end position="100"/>
    </location>
</feature>
<evidence type="ECO:0000313" key="3">
    <source>
        <dbReference type="Proteomes" id="UP000030634"/>
    </source>
</evidence>
<name>A0A0A7KE94_9DEIO</name>
<proteinExistence type="predicted"/>
<dbReference type="Proteomes" id="UP000030634">
    <property type="component" value="Chromosome"/>
</dbReference>
<dbReference type="EMBL" id="CP010028">
    <property type="protein sequence ID" value="AIZ44502.1"/>
    <property type="molecule type" value="Genomic_DNA"/>
</dbReference>
<dbReference type="RefSeq" id="WP_039682537.1">
    <property type="nucleotide sequence ID" value="NZ_CP010028.1"/>
</dbReference>
<accession>A0A0A7KE94</accession>
<evidence type="ECO:0008006" key="4">
    <source>
        <dbReference type="Google" id="ProtNLM"/>
    </source>
</evidence>
<sequence length="131" mass="13992">MSRSVGRLWPVLLLSVVLLAALWAVPAARQAGAERQRHAAEATRQAETARLMASDPVRFEEYVRQVAIAADVIGDGEQDASGPCQSVSGFESGVGDPPPETLTCTILDPGTGPATVTLTLRDGRVFHWPRD</sequence>
<evidence type="ECO:0000256" key="1">
    <source>
        <dbReference type="SAM" id="MobiDB-lite"/>
    </source>
</evidence>
<reference evidence="3" key="1">
    <citation type="submission" date="2014-11" db="EMBL/GenBank/DDBJ databases">
        <title>Hymenobacter sp. DG25B genome submission.</title>
        <authorList>
            <person name="Jung H.-Y."/>
            <person name="Kim M.K."/>
            <person name="Srinivasan S."/>
            <person name="Lim S."/>
        </authorList>
    </citation>
    <scope>NUCLEOTIDE SEQUENCE [LARGE SCALE GENOMIC DNA]</scope>
    <source>
        <strain evidence="3">DY59</strain>
    </source>
</reference>
<gene>
    <name evidence="2" type="ORF">QR90_04425</name>
</gene>
<evidence type="ECO:0000313" key="2">
    <source>
        <dbReference type="EMBL" id="AIZ44502.1"/>
    </source>
</evidence>
<organism evidence="2 3">
    <name type="scientific">Deinococcus radiopugnans</name>
    <dbReference type="NCBI Taxonomy" id="57497"/>
    <lineage>
        <taxon>Bacteria</taxon>
        <taxon>Thermotogati</taxon>
        <taxon>Deinococcota</taxon>
        <taxon>Deinococci</taxon>
        <taxon>Deinococcales</taxon>
        <taxon>Deinococcaceae</taxon>
        <taxon>Deinococcus</taxon>
    </lineage>
</organism>
<dbReference type="KEGG" id="dsw:QR90_04425"/>
<dbReference type="HOGENOM" id="CLU_1924141_0_0_0"/>
<protein>
    <recommendedName>
        <fullName evidence="4">DUF4333 domain-containing protein</fullName>
    </recommendedName>
</protein>